<dbReference type="SUPFAM" id="SSF46785">
    <property type="entry name" value="Winged helix' DNA-binding domain"/>
    <property type="match status" value="1"/>
</dbReference>
<gene>
    <name evidence="2" type="ORF">HDA33_000460</name>
</gene>
<dbReference type="InterPro" id="IPR036390">
    <property type="entry name" value="WH_DNA-bd_sf"/>
</dbReference>
<dbReference type="SUPFAM" id="SSF52540">
    <property type="entry name" value="P-loop containing nucleoside triphosphate hydrolases"/>
    <property type="match status" value="1"/>
</dbReference>
<dbReference type="SUPFAM" id="SSF48452">
    <property type="entry name" value="TPR-like"/>
    <property type="match status" value="2"/>
</dbReference>
<keyword evidence="3" id="KW-1185">Reference proteome</keyword>
<dbReference type="PANTHER" id="PTHR12558">
    <property type="entry name" value="CELL DIVISION CYCLE 16,23,27"/>
    <property type="match status" value="1"/>
</dbReference>
<proteinExistence type="predicted"/>
<dbReference type="InterPro" id="IPR011990">
    <property type="entry name" value="TPR-like_helical_dom_sf"/>
</dbReference>
<dbReference type="Gene3D" id="1.25.40.10">
    <property type="entry name" value="Tetratricopeptide repeat domain"/>
    <property type="match status" value="1"/>
</dbReference>
<accession>A0A7W9JHC1</accession>
<dbReference type="PANTHER" id="PTHR12558:SF13">
    <property type="entry name" value="CELL DIVISION CYCLE PROTEIN 27 HOMOLOG"/>
    <property type="match status" value="1"/>
</dbReference>
<evidence type="ECO:0000313" key="2">
    <source>
        <dbReference type="EMBL" id="MBB5847896.1"/>
    </source>
</evidence>
<dbReference type="AlphaFoldDB" id="A0A7W9JHC1"/>
<dbReference type="Gene3D" id="3.40.50.300">
    <property type="entry name" value="P-loop containing nucleotide triphosphate hydrolases"/>
    <property type="match status" value="1"/>
</dbReference>
<protein>
    <submittedName>
        <fullName evidence="2">Tetratricopeptide (TPR) repeat protein</fullName>
    </submittedName>
</protein>
<dbReference type="Proteomes" id="UP000567246">
    <property type="component" value="Unassembled WGS sequence"/>
</dbReference>
<comment type="caution">
    <text evidence="2">The sequence shown here is derived from an EMBL/GenBank/DDBJ whole genome shotgun (WGS) entry which is preliminary data.</text>
</comment>
<name>A0A7W9JHC1_9MICC</name>
<sequence>MTTKRYFISHAGADKPLALELKAALGDDAWVDLHEIDVGQLLLHEISAGIEASTDFVLLWSRASSESRWVQFETTMAFTRWLEDSAIALRIVCLDSTPVPLHFRPFLQARTTTTPAEIASLLGGNTPAPRPRRRFFNRNTEINRIEEALYDSTISTLWICGIPGSGKRSLAREGLARITTGSGTVLTITVDEGTAEPELNLRLSSSLRVEPAEEGAALDSIVTHSVGILKTFVANGGILVFEDAEHWLEDDGSLGRVAKQVVDAVHQPSNNTNRLIVFTSRRKPRLGAGYEQSSSDFYLDGLKVQHSLPLLRSHDATGTDEQLTAVARELDGHPLALEVVAPRLPLSAGELNEQRHEIATDLIDPNRIGVTSWRLLEILSLVDGPLSGEELSEVLELNAGSYNEAVAEVTESGLVRLASIGTLTLHPLLRDYFLRSYRKHSGYLELTDRLATLLVARLERITPAGDSYVETLLSTVKVLGLAGRLNEARALRQGLIGTLFQTGKELFQEKRWAEALAYLEEALTGDDEVDLPAQQIIMKTLASLGRMPEARELGAQLVSAHPQSPSVLRDRGRVEQIDRKWAAAISWYEKAIHFRHNNSQLYADIAQVRIRMEDWDGAAAAAKTAIDKGGDTPFALSIYSQALEALGEFEDARTMMSRAVQREPSNPRYRHRLGRIALQLNKPSQAMKEFQRSVEIDAAFVDSWLSLASVQVDLGDFAKARESLSNAQELPGAPLAVVQNVRAKLALAVNDLDEADTAIVAALGERRDPQNLALAVRIVIARAEAGKMTAGQGRAQARLFAKELMGMNQLSMIFDLSQRFPRYFE</sequence>
<evidence type="ECO:0000259" key="1">
    <source>
        <dbReference type="Pfam" id="PF13676"/>
    </source>
</evidence>
<dbReference type="InterPro" id="IPR019734">
    <property type="entry name" value="TPR_rpt"/>
</dbReference>
<organism evidence="2 3">
    <name type="scientific">Micrococcus endophyticus</name>
    <dbReference type="NCBI Taxonomy" id="455343"/>
    <lineage>
        <taxon>Bacteria</taxon>
        <taxon>Bacillati</taxon>
        <taxon>Actinomycetota</taxon>
        <taxon>Actinomycetes</taxon>
        <taxon>Micrococcales</taxon>
        <taxon>Micrococcaceae</taxon>
        <taxon>Micrococcus</taxon>
    </lineage>
</organism>
<dbReference type="SUPFAM" id="SSF52200">
    <property type="entry name" value="Toll/Interleukin receptor TIR domain"/>
    <property type="match status" value="1"/>
</dbReference>
<feature type="domain" description="TIR" evidence="1">
    <location>
        <begin position="7"/>
        <end position="107"/>
    </location>
</feature>
<dbReference type="GO" id="GO:0007165">
    <property type="term" value="P:signal transduction"/>
    <property type="evidence" value="ECO:0007669"/>
    <property type="project" value="InterPro"/>
</dbReference>
<dbReference type="InterPro" id="IPR027417">
    <property type="entry name" value="P-loop_NTPase"/>
</dbReference>
<dbReference type="InterPro" id="IPR000157">
    <property type="entry name" value="TIR_dom"/>
</dbReference>
<dbReference type="Pfam" id="PF13432">
    <property type="entry name" value="TPR_16"/>
    <property type="match status" value="1"/>
</dbReference>
<dbReference type="EMBL" id="JACHMW010000001">
    <property type="protein sequence ID" value="MBB5847896.1"/>
    <property type="molecule type" value="Genomic_DNA"/>
</dbReference>
<dbReference type="RefSeq" id="WP_184170483.1">
    <property type="nucleotide sequence ID" value="NZ_BAABAG010000020.1"/>
</dbReference>
<dbReference type="SMART" id="SM00028">
    <property type="entry name" value="TPR"/>
    <property type="match status" value="6"/>
</dbReference>
<reference evidence="2 3" key="1">
    <citation type="submission" date="2020-08" db="EMBL/GenBank/DDBJ databases">
        <title>Sequencing the genomes of 1000 actinobacteria strains.</title>
        <authorList>
            <person name="Klenk H.-P."/>
        </authorList>
    </citation>
    <scope>NUCLEOTIDE SEQUENCE [LARGE SCALE GENOMIC DNA]</scope>
    <source>
        <strain evidence="2 3">DSM 17945</strain>
    </source>
</reference>
<evidence type="ECO:0000313" key="3">
    <source>
        <dbReference type="Proteomes" id="UP000567246"/>
    </source>
</evidence>
<dbReference type="Pfam" id="PF13676">
    <property type="entry name" value="TIR_2"/>
    <property type="match status" value="1"/>
</dbReference>
<dbReference type="Gene3D" id="3.40.50.10140">
    <property type="entry name" value="Toll/interleukin-1 receptor homology (TIR) domain"/>
    <property type="match status" value="1"/>
</dbReference>
<dbReference type="InterPro" id="IPR035897">
    <property type="entry name" value="Toll_tir_struct_dom_sf"/>
</dbReference>